<gene>
    <name evidence="1" type="ORF">DWQ67_02685</name>
</gene>
<organism evidence="1 2">
    <name type="scientific">Galactobacter caseinivorans</name>
    <dbReference type="NCBI Taxonomy" id="2676123"/>
    <lineage>
        <taxon>Bacteria</taxon>
        <taxon>Bacillati</taxon>
        <taxon>Actinomycetota</taxon>
        <taxon>Actinomycetes</taxon>
        <taxon>Micrococcales</taxon>
        <taxon>Micrococcaceae</taxon>
        <taxon>Galactobacter</taxon>
    </lineage>
</organism>
<dbReference type="EMBL" id="QQXL01000001">
    <property type="protein sequence ID" value="RKW71751.1"/>
    <property type="molecule type" value="Genomic_DNA"/>
</dbReference>
<evidence type="ECO:0000313" key="2">
    <source>
        <dbReference type="Proteomes" id="UP000273119"/>
    </source>
</evidence>
<evidence type="ECO:0008006" key="3">
    <source>
        <dbReference type="Google" id="ProtNLM"/>
    </source>
</evidence>
<dbReference type="AlphaFoldDB" id="A0A496PMI4"/>
<dbReference type="RefSeq" id="WP_121484014.1">
    <property type="nucleotide sequence ID" value="NZ_QQXL01000001.1"/>
</dbReference>
<evidence type="ECO:0000313" key="1">
    <source>
        <dbReference type="EMBL" id="RKW71751.1"/>
    </source>
</evidence>
<name>A0A496PMI4_9MICC</name>
<reference evidence="1 2" key="1">
    <citation type="submission" date="2018-07" db="EMBL/GenBank/DDBJ databases">
        <title>Arthrobacter sp. nov., isolated from raw cow's milk with high bacterial count.</title>
        <authorList>
            <person name="Hahne J."/>
            <person name="Isele D."/>
            <person name="Lipski A."/>
        </authorList>
    </citation>
    <scope>NUCLEOTIDE SEQUENCE [LARGE SCALE GENOMIC DNA]</scope>
    <source>
        <strain evidence="1 2">JZ R-183</strain>
    </source>
</reference>
<dbReference type="Proteomes" id="UP000273119">
    <property type="component" value="Unassembled WGS sequence"/>
</dbReference>
<accession>A0A496PMI4</accession>
<protein>
    <recommendedName>
        <fullName evidence="3">Phage protein Gp19/Gp15/Gp42</fullName>
    </recommendedName>
</protein>
<proteinExistence type="predicted"/>
<sequence>MAADYADLDGLKAHWPLLPSDREGEAGQKLHEASVEIRALYPDVDARIAAGTMDADIPRLVVCRMVKRAMTAPATPGGEGGLGSIQQGAGPFSQTLNFSNPDGAVYLSKADRNLLRTARGHKRAWTIIPSGGAV</sequence>
<comment type="caution">
    <text evidence="1">The sequence shown here is derived from an EMBL/GenBank/DDBJ whole genome shotgun (WGS) entry which is preliminary data.</text>
</comment>
<keyword evidence="2" id="KW-1185">Reference proteome</keyword>